<dbReference type="PANTHER" id="PTHR45982">
    <property type="entry name" value="REGULATOR OF CHROMOSOME CONDENSATION"/>
    <property type="match status" value="1"/>
</dbReference>
<gene>
    <name evidence="4" type="ORF">EG349_17740</name>
    <name evidence="5" type="ORF">EG353_16440</name>
</gene>
<dbReference type="AlphaFoldDB" id="A0AAD0YE71"/>
<dbReference type="PRINTS" id="PR00633">
    <property type="entry name" value="RCCNDNSATION"/>
</dbReference>
<dbReference type="InterPro" id="IPR009091">
    <property type="entry name" value="RCC1/BLIP-II"/>
</dbReference>
<dbReference type="Gene3D" id="2.130.10.30">
    <property type="entry name" value="Regulator of chromosome condensation 1/beta-lactamase-inhibitor protein II"/>
    <property type="match status" value="2"/>
</dbReference>
<evidence type="ECO:0000313" key="7">
    <source>
        <dbReference type="Proteomes" id="UP000281741"/>
    </source>
</evidence>
<dbReference type="GO" id="GO:0005085">
    <property type="term" value="F:guanyl-nucleotide exchange factor activity"/>
    <property type="evidence" value="ECO:0007669"/>
    <property type="project" value="TreeGrafter"/>
</dbReference>
<dbReference type="PROSITE" id="PS50012">
    <property type="entry name" value="RCC1_3"/>
    <property type="match status" value="3"/>
</dbReference>
<keyword evidence="2" id="KW-0812">Transmembrane</keyword>
<evidence type="ECO:0000256" key="2">
    <source>
        <dbReference type="SAM" id="Phobius"/>
    </source>
</evidence>
<reference evidence="6 7" key="1">
    <citation type="submission" date="2018-11" db="EMBL/GenBank/DDBJ databases">
        <title>Proposal to divide the Flavobacteriaceae and reorganize its genera based on Amino Acid Identity values calculated from whole genome sequences.</title>
        <authorList>
            <person name="Nicholson A.C."/>
            <person name="Gulvik C.A."/>
            <person name="Whitney A.M."/>
            <person name="Humrighouse B.W."/>
            <person name="Bell M."/>
            <person name="Holmes B."/>
            <person name="Steigerwalt A.G."/>
            <person name="Villarma A."/>
            <person name="Sheth M."/>
            <person name="Batra D."/>
            <person name="Pryor J."/>
            <person name="Bernardet J.-F."/>
            <person name="Hugo C."/>
            <person name="Kampfer P."/>
            <person name="Newman J."/>
            <person name="McQuiston J.R."/>
        </authorList>
    </citation>
    <scope>NUCLEOTIDE SEQUENCE [LARGE SCALE GENOMIC DNA]</scope>
    <source>
        <strain evidence="4 6">G0207</strain>
        <strain evidence="5 7">H5143</strain>
    </source>
</reference>
<keyword evidence="1" id="KW-0732">Signal</keyword>
<dbReference type="Pfam" id="PF13540">
    <property type="entry name" value="RCC1_2"/>
    <property type="match status" value="3"/>
</dbReference>
<dbReference type="PANTHER" id="PTHR45982:SF1">
    <property type="entry name" value="REGULATOR OF CHROMOSOME CONDENSATION"/>
    <property type="match status" value="1"/>
</dbReference>
<dbReference type="SUPFAM" id="SSF50985">
    <property type="entry name" value="RCC1/BLIP-II"/>
    <property type="match status" value="1"/>
</dbReference>
<dbReference type="RefSeq" id="WP_123855277.1">
    <property type="nucleotide sequence ID" value="NZ_CP033912.1"/>
</dbReference>
<evidence type="ECO:0000259" key="3">
    <source>
        <dbReference type="Pfam" id="PF18962"/>
    </source>
</evidence>
<feature type="domain" description="Secretion system C-terminal sorting" evidence="3">
    <location>
        <begin position="406"/>
        <end position="470"/>
    </location>
</feature>
<dbReference type="Proteomes" id="UP000274073">
    <property type="component" value="Chromosome"/>
</dbReference>
<dbReference type="GO" id="GO:0005737">
    <property type="term" value="C:cytoplasm"/>
    <property type="evidence" value="ECO:0007669"/>
    <property type="project" value="TreeGrafter"/>
</dbReference>
<dbReference type="NCBIfam" id="TIGR04183">
    <property type="entry name" value="Por_Secre_tail"/>
    <property type="match status" value="1"/>
</dbReference>
<dbReference type="EMBL" id="CP033915">
    <property type="protein sequence ID" value="AZA88477.1"/>
    <property type="molecule type" value="Genomic_DNA"/>
</dbReference>
<accession>A0AAD0YE71</accession>
<name>A0AAD0YE71_9FLAO</name>
<keyword evidence="2" id="KW-0472">Membrane</keyword>
<keyword evidence="2" id="KW-1133">Transmembrane helix</keyword>
<evidence type="ECO:0000256" key="1">
    <source>
        <dbReference type="ARBA" id="ARBA00022729"/>
    </source>
</evidence>
<dbReference type="InterPro" id="IPR000408">
    <property type="entry name" value="Reg_chr_condens"/>
</dbReference>
<sequence>MFYRQKLISNFIIIVVIVFNLNVHAQCTLTGYSKVTQGQNFSAAIKNDGSLWVWGIGVNGIDGSGVGTNSIPHPVKVGTDNDWQDVSAGNSHIVALKTDGSVWVWGGNYYGQIGMGNVNTVYVPTKVGTSTYKAISAGFGQTFIIKTDGTLWVTGEDSTQSGLLGLGYSTTGVSAFTKVGSDNDWKSVSVGAQQTFAIKTDGTLWGAGSNTAGQLGLGTLTKTNSFIQVGTQNDWREVVSGDVHSLAIKNDGTLWGCGANNYYRQLGMPTFFYAGEFFQIGNDSNWKKVGVSIRNNTSFALKTDKTLWGFGENDYGKVGVNSISAVVSPPTQIPGSWIDIPYNFGLRHSCAIKDDTTLWSWGIDEYFVLGNDDGIKLYKAIPTNTTCSNNPLSTIESKNENEKYSIYPNPAYDFIEFKSAKKVSEVVIFDATGKLVKKISKPREKIDIRDLLPGIYMVNIGENVYKVIKK</sequence>
<proteinExistence type="predicted"/>
<dbReference type="Pfam" id="PF18962">
    <property type="entry name" value="Por_Secre_tail"/>
    <property type="match status" value="1"/>
</dbReference>
<protein>
    <submittedName>
        <fullName evidence="4">T9SS C-terminal target domain-containing protein</fullName>
    </submittedName>
</protein>
<evidence type="ECO:0000313" key="6">
    <source>
        <dbReference type="Proteomes" id="UP000274073"/>
    </source>
</evidence>
<evidence type="ECO:0000313" key="4">
    <source>
        <dbReference type="EMBL" id="AZA88477.1"/>
    </source>
</evidence>
<feature type="transmembrane region" description="Helical" evidence="2">
    <location>
        <begin position="7"/>
        <end position="25"/>
    </location>
</feature>
<dbReference type="PROSITE" id="PS00626">
    <property type="entry name" value="RCC1_2"/>
    <property type="match status" value="1"/>
</dbReference>
<organism evidence="4 6">
    <name type="scientific">Chryseobacterium shandongense</name>
    <dbReference type="NCBI Taxonomy" id="1493872"/>
    <lineage>
        <taxon>Bacteria</taxon>
        <taxon>Pseudomonadati</taxon>
        <taxon>Bacteroidota</taxon>
        <taxon>Flavobacteriia</taxon>
        <taxon>Flavobacteriales</taxon>
        <taxon>Weeksellaceae</taxon>
        <taxon>Chryseobacterium group</taxon>
        <taxon>Chryseobacterium</taxon>
    </lineage>
</organism>
<keyword evidence="7" id="KW-1185">Reference proteome</keyword>
<dbReference type="EMBL" id="CP033912">
    <property type="protein sequence ID" value="AZA97020.1"/>
    <property type="molecule type" value="Genomic_DNA"/>
</dbReference>
<dbReference type="InterPro" id="IPR051553">
    <property type="entry name" value="Ran_GTPase-activating"/>
</dbReference>
<evidence type="ECO:0000313" key="5">
    <source>
        <dbReference type="EMBL" id="AZA97020.1"/>
    </source>
</evidence>
<dbReference type="InterPro" id="IPR026444">
    <property type="entry name" value="Secre_tail"/>
</dbReference>
<dbReference type="Proteomes" id="UP000281741">
    <property type="component" value="Chromosome"/>
</dbReference>